<gene>
    <name evidence="3" type="ORF">AN401_16070</name>
</gene>
<proteinExistence type="predicted"/>
<keyword evidence="2" id="KW-0732">Signal</keyword>
<sequence>MPWLSALALLLYLGLLCSPPAPVVAAPSLLAAEQHAQVVNPPAGQVLFLLEQEGSDDPEPALPFQSHRQPWPWLAQQLPVAPATPPYFLTEHQVRGPPLSVPNPRHRDQPA</sequence>
<organism evidence="3 4">
    <name type="scientific">Zobellella denitrificans</name>
    <dbReference type="NCBI Taxonomy" id="347534"/>
    <lineage>
        <taxon>Bacteria</taxon>
        <taxon>Pseudomonadati</taxon>
        <taxon>Pseudomonadota</taxon>
        <taxon>Gammaproteobacteria</taxon>
        <taxon>Aeromonadales</taxon>
        <taxon>Aeromonadaceae</taxon>
        <taxon>Zobellella</taxon>
    </lineage>
</organism>
<keyword evidence="4" id="KW-1185">Reference proteome</keyword>
<accession>A0A291HT01</accession>
<feature type="signal peptide" evidence="2">
    <location>
        <begin position="1"/>
        <end position="25"/>
    </location>
</feature>
<evidence type="ECO:0000256" key="1">
    <source>
        <dbReference type="SAM" id="MobiDB-lite"/>
    </source>
</evidence>
<name>A0A291HT01_9GAMM</name>
<feature type="chain" id="PRO_5011973755" evidence="2">
    <location>
        <begin position="26"/>
        <end position="111"/>
    </location>
</feature>
<evidence type="ECO:0000313" key="4">
    <source>
        <dbReference type="Proteomes" id="UP000217763"/>
    </source>
</evidence>
<dbReference type="AlphaFoldDB" id="A0A291HT01"/>
<protein>
    <submittedName>
        <fullName evidence="3">Uncharacterized protein</fullName>
    </submittedName>
</protein>
<feature type="region of interest" description="Disordered" evidence="1">
    <location>
        <begin position="90"/>
        <end position="111"/>
    </location>
</feature>
<evidence type="ECO:0000256" key="2">
    <source>
        <dbReference type="SAM" id="SignalP"/>
    </source>
</evidence>
<evidence type="ECO:0000313" key="3">
    <source>
        <dbReference type="EMBL" id="ATG75188.1"/>
    </source>
</evidence>
<dbReference type="Proteomes" id="UP000217763">
    <property type="component" value="Chromosome"/>
</dbReference>
<reference evidence="4" key="1">
    <citation type="submission" date="2015-09" db="EMBL/GenBank/DDBJ databases">
        <authorList>
            <person name="Shao Z."/>
            <person name="Wang L."/>
        </authorList>
    </citation>
    <scope>NUCLEOTIDE SEQUENCE [LARGE SCALE GENOMIC DNA]</scope>
    <source>
        <strain evidence="4">F13-1</strain>
    </source>
</reference>
<dbReference type="EMBL" id="CP012621">
    <property type="protein sequence ID" value="ATG75188.1"/>
    <property type="molecule type" value="Genomic_DNA"/>
</dbReference>
<dbReference type="RefSeq" id="WP_096779933.1">
    <property type="nucleotide sequence ID" value="NZ_CP012621.1"/>
</dbReference>
<dbReference type="KEGG" id="zdf:AN401_16070"/>